<sequence>MTMCDELLSQLAQQHSLRPLDLQFAHLLAPQQPHLALAAALVSLELAAGHVCLPLSALSVTALSRRFPEQADRWPPLLGGWDEDRWQAYLLAQPCVSHGERATPLVVSHGNLYLQRLWQDEGTVATFFATACAQQSADSPRLAAVLAQLFPRADHEEPDWQQVAAAVAVTRRVAVISGGPGTGKTTTVARLLAALVALAAERPPRIQLAAPTGKAAARLSESLGQALARLALPPHQAEALPREALTLHRLLGARADSARLRYHRDNPLHLDVLVVDEASMVDLPMMARLIEALPPRARLILLGDRDQLASVEAGAVLGELCRFAEYGFSAPRAAELSRLCAAPIPAGPAQPALALRDAISLLRRSYRFAADSGIGRLAQAVNQGERRAALACLEAAFADLRWREMVQDDDYLALLDACLAGYRPMLEGIRVGQEPAQILAEFARFRPLCALREGPFGLHGLNERIALTLQRAGLLQRGAGEKAWYAGRPVMITRNDASQKLFNGDIGITLGDEQQGWLVWFIASDGQTRAVQPNRLPPHETAWAMTVHKSQGSEFDHTLLVLPSHPSPVVTRELVYTAITRARDQLTVFATRAALERAIRTPTERRSGLMARLLAAAAA</sequence>
<dbReference type="Gene3D" id="3.40.50.300">
    <property type="entry name" value="P-loop containing nucleotide triphosphate hydrolases"/>
    <property type="match status" value="3"/>
</dbReference>
<dbReference type="GO" id="GO:0008854">
    <property type="term" value="F:exodeoxyribonuclease V activity"/>
    <property type="evidence" value="ECO:0007669"/>
    <property type="project" value="InterPro"/>
</dbReference>
<keyword evidence="9 11" id="KW-0234">DNA repair</keyword>
<dbReference type="GO" id="GO:0043139">
    <property type="term" value="F:5'-3' DNA helicase activity"/>
    <property type="evidence" value="ECO:0007669"/>
    <property type="project" value="UniProtKB-UniRule"/>
</dbReference>
<keyword evidence="6 11" id="KW-0269">Exonuclease</keyword>
<evidence type="ECO:0000256" key="7">
    <source>
        <dbReference type="ARBA" id="ARBA00022840"/>
    </source>
</evidence>
<dbReference type="InterPro" id="IPR041851">
    <property type="entry name" value="RecD_N_sf"/>
</dbReference>
<keyword evidence="7 11" id="KW-0067">ATP-binding</keyword>
<keyword evidence="5 11" id="KW-0347">Helicase</keyword>
<accession>D4F2D4</accession>
<comment type="function">
    <text evidence="11">A helicase/nuclease that prepares dsDNA breaks (DSB) for recombinational DNA repair. Binds to DSBs and unwinds DNA via a highly rapid and processive ATP-dependent bidirectional helicase activity. Unwinds dsDNA until it encounters a Chi (crossover hotspot instigator) sequence from the 3' direction. Cuts ssDNA a few nucleotides 3' to the Chi site. The properties and activities of the enzyme are changed at Chi. The Chi-altered holoenzyme produces a long 3'-ssDNA overhang and facilitates RecA-binding to the ssDNA for homologous DNA recombination and repair. Holoenzyme degrades any linearized DNA that is unable to undergo homologous recombination. In the holoenzyme this subunit has ssDNA-dependent ATPase and 5'-3' helicase activity. When added to pre-assembled RecBC greatly stimulates nuclease activity and augments holoenzyme processivity. Negatively regulates the RecA-loading ability of RecBCD.</text>
</comment>
<evidence type="ECO:0000256" key="4">
    <source>
        <dbReference type="ARBA" id="ARBA00022801"/>
    </source>
</evidence>
<dbReference type="FunFam" id="3.40.50.300:FF:000912">
    <property type="entry name" value="RecBCD enzyme subunit RecD"/>
    <property type="match status" value="1"/>
</dbReference>
<dbReference type="GO" id="GO:0000724">
    <property type="term" value="P:double-strand break repair via homologous recombination"/>
    <property type="evidence" value="ECO:0007669"/>
    <property type="project" value="UniProtKB-UniRule"/>
</dbReference>
<dbReference type="CDD" id="cd18809">
    <property type="entry name" value="SF1_C_RecD"/>
    <property type="match status" value="1"/>
</dbReference>
<evidence type="ECO:0000256" key="9">
    <source>
        <dbReference type="ARBA" id="ARBA00023204"/>
    </source>
</evidence>
<feature type="domain" description="RecBCD enzyme subunit RecD N-terminal" evidence="13">
    <location>
        <begin position="13"/>
        <end position="113"/>
    </location>
</feature>
<dbReference type="GO" id="GO:0005524">
    <property type="term" value="F:ATP binding"/>
    <property type="evidence" value="ECO:0007669"/>
    <property type="project" value="UniProtKB-UniRule"/>
</dbReference>
<dbReference type="InterPro" id="IPR027417">
    <property type="entry name" value="P-loop_NTPase"/>
</dbReference>
<evidence type="ECO:0000313" key="15">
    <source>
        <dbReference type="Proteomes" id="UP000003692"/>
    </source>
</evidence>
<evidence type="ECO:0000259" key="13">
    <source>
        <dbReference type="Pfam" id="PF21185"/>
    </source>
</evidence>
<keyword evidence="10 11" id="KW-0413">Isomerase</keyword>
<dbReference type="GO" id="GO:0017116">
    <property type="term" value="F:single-stranded DNA helicase activity"/>
    <property type="evidence" value="ECO:0007669"/>
    <property type="project" value="TreeGrafter"/>
</dbReference>
<dbReference type="CDD" id="cd17933">
    <property type="entry name" value="DEXSc_RecD-like"/>
    <property type="match status" value="1"/>
</dbReference>
<evidence type="ECO:0000259" key="12">
    <source>
        <dbReference type="Pfam" id="PF13538"/>
    </source>
</evidence>
<keyword evidence="3 11" id="KW-0227">DNA damage</keyword>
<proteinExistence type="inferred from homology"/>
<evidence type="ECO:0000256" key="6">
    <source>
        <dbReference type="ARBA" id="ARBA00022839"/>
    </source>
</evidence>
<dbReference type="GO" id="GO:0003677">
    <property type="term" value="F:DNA binding"/>
    <property type="evidence" value="ECO:0007669"/>
    <property type="project" value="UniProtKB-UniRule"/>
</dbReference>
<dbReference type="InterPro" id="IPR006344">
    <property type="entry name" value="RecD"/>
</dbReference>
<dbReference type="AlphaFoldDB" id="D4F2D4"/>
<evidence type="ECO:0000256" key="8">
    <source>
        <dbReference type="ARBA" id="ARBA00023125"/>
    </source>
</evidence>
<dbReference type="EMBL" id="ADGK01000035">
    <property type="protein sequence ID" value="EFE24075.1"/>
    <property type="molecule type" value="Genomic_DNA"/>
</dbReference>
<dbReference type="PANTHER" id="PTHR43788:SF6">
    <property type="entry name" value="DNA HELICASE B"/>
    <property type="match status" value="1"/>
</dbReference>
<dbReference type="Gene3D" id="1.10.10.1020">
    <property type="entry name" value="RecBCD complex, subunit RecD, N-terminal domain"/>
    <property type="match status" value="1"/>
</dbReference>
<evidence type="ECO:0000256" key="2">
    <source>
        <dbReference type="ARBA" id="ARBA00022741"/>
    </source>
</evidence>
<feature type="domain" description="UvrD-like helicase C-terminal" evidence="12">
    <location>
        <begin position="542"/>
        <end position="588"/>
    </location>
</feature>
<evidence type="ECO:0000256" key="11">
    <source>
        <dbReference type="HAMAP-Rule" id="MF_01487"/>
    </source>
</evidence>
<dbReference type="InterPro" id="IPR050534">
    <property type="entry name" value="Coronavir_polyprotein_1ab"/>
</dbReference>
<dbReference type="InterPro" id="IPR027785">
    <property type="entry name" value="UvrD-like_helicase_C"/>
</dbReference>
<dbReference type="NCBIfam" id="TIGR01447">
    <property type="entry name" value="recD"/>
    <property type="match status" value="1"/>
</dbReference>
<comment type="catalytic activity">
    <reaction evidence="11">
        <text>ATP + H2O = ADP + phosphate + H(+)</text>
        <dbReference type="Rhea" id="RHEA:13065"/>
        <dbReference type="ChEBI" id="CHEBI:15377"/>
        <dbReference type="ChEBI" id="CHEBI:15378"/>
        <dbReference type="ChEBI" id="CHEBI:30616"/>
        <dbReference type="ChEBI" id="CHEBI:43474"/>
        <dbReference type="ChEBI" id="CHEBI:456216"/>
        <dbReference type="EC" id="5.6.2.3"/>
    </reaction>
</comment>
<dbReference type="Pfam" id="PF21185">
    <property type="entry name" value="RecD_N"/>
    <property type="match status" value="1"/>
</dbReference>
<protein>
    <recommendedName>
        <fullName evidence="11">RecBCD enzyme subunit RecD</fullName>
        <ecNumber evidence="11">5.6.2.3</ecNumber>
    </recommendedName>
    <alternativeName>
        <fullName evidence="11">DNA 5'-3' helicase subunit RecD</fullName>
    </alternativeName>
    <alternativeName>
        <fullName evidence="11">Exonuclease V subunit RecD</fullName>
        <shortName evidence="11">ExoV subunit RecD</shortName>
    </alternativeName>
    <alternativeName>
        <fullName evidence="11">Helicase/nuclease RecBCD subunit RecD</fullName>
    </alternativeName>
</protein>
<evidence type="ECO:0000256" key="10">
    <source>
        <dbReference type="ARBA" id="ARBA00023235"/>
    </source>
</evidence>
<feature type="binding site" evidence="11">
    <location>
        <begin position="178"/>
        <end position="185"/>
    </location>
    <ligand>
        <name>ATP</name>
        <dbReference type="ChEBI" id="CHEBI:30616"/>
    </ligand>
</feature>
<dbReference type="EC" id="5.6.2.3" evidence="11"/>
<dbReference type="HAMAP" id="MF_01487">
    <property type="entry name" value="RecD"/>
    <property type="match status" value="1"/>
</dbReference>
<dbReference type="GO" id="GO:0009338">
    <property type="term" value="C:exodeoxyribonuclease V complex"/>
    <property type="evidence" value="ECO:0007669"/>
    <property type="project" value="InterPro"/>
</dbReference>
<keyword evidence="1 11" id="KW-0540">Nuclease</keyword>
<dbReference type="FunFam" id="3.40.50.300:FF:000965">
    <property type="entry name" value="RecBCD enzyme subunit RecD"/>
    <property type="match status" value="1"/>
</dbReference>
<dbReference type="Proteomes" id="UP000003692">
    <property type="component" value="Unassembled WGS sequence"/>
</dbReference>
<comment type="caution">
    <text evidence="14">The sequence shown here is derived from an EMBL/GenBank/DDBJ whole genome shotgun (WGS) entry which is preliminary data.</text>
</comment>
<dbReference type="SUPFAM" id="SSF52540">
    <property type="entry name" value="P-loop containing nucleoside triphosphate hydrolases"/>
    <property type="match status" value="2"/>
</dbReference>
<dbReference type="NCBIfam" id="NF008127">
    <property type="entry name" value="PRK10875.1"/>
    <property type="match status" value="1"/>
</dbReference>
<comment type="subunit">
    <text evidence="11">Heterotrimer of RecB, RecC and RecD. All subunits contribute to DNA-binding.</text>
</comment>
<gene>
    <name evidence="11 14" type="primary">recD</name>
    <name evidence="14" type="ORF">EDWATA_00878</name>
</gene>
<keyword evidence="2 11" id="KW-0547">Nucleotide-binding</keyword>
<dbReference type="PANTHER" id="PTHR43788">
    <property type="entry name" value="DNA2/NAM7 HELICASE FAMILY MEMBER"/>
    <property type="match status" value="1"/>
</dbReference>
<comment type="similarity">
    <text evidence="11">Belongs to the RecD family.</text>
</comment>
<dbReference type="Pfam" id="PF13538">
    <property type="entry name" value="UvrD_C_2"/>
    <property type="match status" value="1"/>
</dbReference>
<reference evidence="14 15" key="1">
    <citation type="submission" date="2010-02" db="EMBL/GenBank/DDBJ databases">
        <authorList>
            <person name="Weinstock G."/>
            <person name="Sodergren E."/>
            <person name="Clifton S."/>
            <person name="Fulton L."/>
            <person name="Fulton B."/>
            <person name="Courtney L."/>
            <person name="Fronick C."/>
            <person name="Harrison M."/>
            <person name="Strong C."/>
            <person name="Farmer C."/>
            <person name="Delahaunty K."/>
            <person name="Markovic C."/>
            <person name="Hall O."/>
            <person name="Minx P."/>
            <person name="Tomlinson C."/>
            <person name="Mitreva M."/>
            <person name="Nelson J."/>
            <person name="Hou S."/>
            <person name="Wollam A."/>
            <person name="Pepin K.H."/>
            <person name="Johnson M."/>
            <person name="Bhonagiri V."/>
            <person name="Zhang X."/>
            <person name="Suruliraj S."/>
            <person name="Warren W."/>
            <person name="Chinwalla A."/>
            <person name="Mardis E.R."/>
            <person name="Wilson R.K."/>
        </authorList>
    </citation>
    <scope>NUCLEOTIDE SEQUENCE [LARGE SCALE GENOMIC DNA]</scope>
    <source>
        <strain evidence="14 15">ATCC 23685</strain>
    </source>
</reference>
<dbReference type="Pfam" id="PF13245">
    <property type="entry name" value="AAA_19"/>
    <property type="match status" value="1"/>
</dbReference>
<keyword evidence="4 11" id="KW-0378">Hydrolase</keyword>
<dbReference type="GO" id="GO:0016887">
    <property type="term" value="F:ATP hydrolysis activity"/>
    <property type="evidence" value="ECO:0007669"/>
    <property type="project" value="RHEA"/>
</dbReference>
<organism evidence="14 15">
    <name type="scientific">Edwardsiella tarda ATCC 23685</name>
    <dbReference type="NCBI Taxonomy" id="500638"/>
    <lineage>
        <taxon>Bacteria</taxon>
        <taxon>Pseudomonadati</taxon>
        <taxon>Pseudomonadota</taxon>
        <taxon>Gammaproteobacteria</taxon>
        <taxon>Enterobacterales</taxon>
        <taxon>Hafniaceae</taxon>
        <taxon>Edwardsiella</taxon>
    </lineage>
</organism>
<dbReference type="InterPro" id="IPR049550">
    <property type="entry name" value="RecD_N"/>
</dbReference>
<keyword evidence="8 11" id="KW-0238">DNA-binding</keyword>
<name>D4F2D4_EDWTA</name>
<evidence type="ECO:0000256" key="1">
    <source>
        <dbReference type="ARBA" id="ARBA00022722"/>
    </source>
</evidence>
<evidence type="ECO:0000313" key="14">
    <source>
        <dbReference type="EMBL" id="EFE24075.1"/>
    </source>
</evidence>
<evidence type="ECO:0000256" key="5">
    <source>
        <dbReference type="ARBA" id="ARBA00022806"/>
    </source>
</evidence>
<dbReference type="HOGENOM" id="CLU_007524_1_2_6"/>
<comment type="miscellaneous">
    <text evidence="11">In the RecBCD complex, RecB has a slow 3'-5' helicase, an exonuclease activity and loads RecA onto ssDNA, RecD has a fast 5'-3' helicase activity, while RecC stimulates the ATPase and processivity of the RecB helicase and contributes to recognition of the Chi site.</text>
</comment>
<evidence type="ECO:0000256" key="3">
    <source>
        <dbReference type="ARBA" id="ARBA00022763"/>
    </source>
</evidence>